<accession>A0A5C3QQI0</accession>
<dbReference type="AlphaFoldDB" id="A0A5C3QQI0"/>
<sequence>MHAVIARLCGSWCWCWCRGQNRSWSRHVVWRRILWRFQRASRTPSSASMALREVREGSALSLRKATLLASGHARVVRSVCRFEGVVYELLRPEPQHLYIGLNALRRDYSHTRYDDLWHLPCQFQRDTTHTNALIHQLRNNHQRITPE</sequence>
<evidence type="ECO:0000313" key="2">
    <source>
        <dbReference type="Proteomes" id="UP000305067"/>
    </source>
</evidence>
<dbReference type="Proteomes" id="UP000305067">
    <property type="component" value="Unassembled WGS sequence"/>
</dbReference>
<evidence type="ECO:0000313" key="1">
    <source>
        <dbReference type="EMBL" id="TFL04112.1"/>
    </source>
</evidence>
<organism evidence="1 2">
    <name type="scientific">Pterulicium gracile</name>
    <dbReference type="NCBI Taxonomy" id="1884261"/>
    <lineage>
        <taxon>Eukaryota</taxon>
        <taxon>Fungi</taxon>
        <taxon>Dikarya</taxon>
        <taxon>Basidiomycota</taxon>
        <taxon>Agaricomycotina</taxon>
        <taxon>Agaricomycetes</taxon>
        <taxon>Agaricomycetidae</taxon>
        <taxon>Agaricales</taxon>
        <taxon>Pleurotineae</taxon>
        <taxon>Pterulaceae</taxon>
        <taxon>Pterulicium</taxon>
    </lineage>
</organism>
<gene>
    <name evidence="1" type="ORF">BDV98DRAFT_563573</name>
</gene>
<protein>
    <submittedName>
        <fullName evidence="1">Uncharacterized protein</fullName>
    </submittedName>
</protein>
<name>A0A5C3QQI0_9AGAR</name>
<reference evidence="1 2" key="1">
    <citation type="journal article" date="2019" name="Nat. Ecol. Evol.">
        <title>Megaphylogeny resolves global patterns of mushroom evolution.</title>
        <authorList>
            <person name="Varga T."/>
            <person name="Krizsan K."/>
            <person name="Foldi C."/>
            <person name="Dima B."/>
            <person name="Sanchez-Garcia M."/>
            <person name="Sanchez-Ramirez S."/>
            <person name="Szollosi G.J."/>
            <person name="Szarkandi J.G."/>
            <person name="Papp V."/>
            <person name="Albert L."/>
            <person name="Andreopoulos W."/>
            <person name="Angelini C."/>
            <person name="Antonin V."/>
            <person name="Barry K.W."/>
            <person name="Bougher N.L."/>
            <person name="Buchanan P."/>
            <person name="Buyck B."/>
            <person name="Bense V."/>
            <person name="Catcheside P."/>
            <person name="Chovatia M."/>
            <person name="Cooper J."/>
            <person name="Damon W."/>
            <person name="Desjardin D."/>
            <person name="Finy P."/>
            <person name="Geml J."/>
            <person name="Haridas S."/>
            <person name="Hughes K."/>
            <person name="Justo A."/>
            <person name="Karasinski D."/>
            <person name="Kautmanova I."/>
            <person name="Kiss B."/>
            <person name="Kocsube S."/>
            <person name="Kotiranta H."/>
            <person name="LaButti K.M."/>
            <person name="Lechner B.E."/>
            <person name="Liimatainen K."/>
            <person name="Lipzen A."/>
            <person name="Lukacs Z."/>
            <person name="Mihaltcheva S."/>
            <person name="Morgado L.N."/>
            <person name="Niskanen T."/>
            <person name="Noordeloos M.E."/>
            <person name="Ohm R.A."/>
            <person name="Ortiz-Santana B."/>
            <person name="Ovrebo C."/>
            <person name="Racz N."/>
            <person name="Riley R."/>
            <person name="Savchenko A."/>
            <person name="Shiryaev A."/>
            <person name="Soop K."/>
            <person name="Spirin V."/>
            <person name="Szebenyi C."/>
            <person name="Tomsovsky M."/>
            <person name="Tulloss R.E."/>
            <person name="Uehling J."/>
            <person name="Grigoriev I.V."/>
            <person name="Vagvolgyi C."/>
            <person name="Papp T."/>
            <person name="Martin F.M."/>
            <person name="Miettinen O."/>
            <person name="Hibbett D.S."/>
            <person name="Nagy L.G."/>
        </authorList>
    </citation>
    <scope>NUCLEOTIDE SEQUENCE [LARGE SCALE GENOMIC DNA]</scope>
    <source>
        <strain evidence="1 2">CBS 309.79</strain>
    </source>
</reference>
<keyword evidence="2" id="KW-1185">Reference proteome</keyword>
<dbReference type="EMBL" id="ML178819">
    <property type="protein sequence ID" value="TFL04112.1"/>
    <property type="molecule type" value="Genomic_DNA"/>
</dbReference>
<proteinExistence type="predicted"/>